<evidence type="ECO:0000313" key="2">
    <source>
        <dbReference type="Proteomes" id="UP000240883"/>
    </source>
</evidence>
<dbReference type="AlphaFoldDB" id="A0A2T2NQL4"/>
<dbReference type="EMBL" id="KZ678134">
    <property type="protein sequence ID" value="PSN67680.1"/>
    <property type="molecule type" value="Genomic_DNA"/>
</dbReference>
<sequence>TLLLLSQTAITAYSLHLSYQNITRLQQYEEKSEKAAEWSNTAAERLRKTRTTQTGATVAVCLRISCSATILMIHLLSNSPPILPPPALALLNAAATALSRQHMANFWNDRNQTQVPFMTQFNEAIKGSETVVGMLSVSAVVWGVIGVV</sequence>
<feature type="non-terminal residue" evidence="1">
    <location>
        <position position="1"/>
    </location>
</feature>
<name>A0A2T2NQL4_CORCC</name>
<reference evidence="1 2" key="1">
    <citation type="journal article" date="2018" name="Front. Microbiol.">
        <title>Genome-Wide Analysis of Corynespora cassiicola Leaf Fall Disease Putative Effectors.</title>
        <authorList>
            <person name="Lopez D."/>
            <person name="Ribeiro S."/>
            <person name="Label P."/>
            <person name="Fumanal B."/>
            <person name="Venisse J.S."/>
            <person name="Kohler A."/>
            <person name="de Oliveira R.R."/>
            <person name="Labutti K."/>
            <person name="Lipzen A."/>
            <person name="Lail K."/>
            <person name="Bauer D."/>
            <person name="Ohm R.A."/>
            <person name="Barry K.W."/>
            <person name="Spatafora J."/>
            <person name="Grigoriev I.V."/>
            <person name="Martin F.M."/>
            <person name="Pujade-Renaud V."/>
        </authorList>
    </citation>
    <scope>NUCLEOTIDE SEQUENCE [LARGE SCALE GENOMIC DNA]</scope>
    <source>
        <strain evidence="1 2">Philippines</strain>
    </source>
</reference>
<dbReference type="OrthoDB" id="5405107at2759"/>
<protein>
    <recommendedName>
        <fullName evidence="3">DUF1772-domain-containing protein</fullName>
    </recommendedName>
</protein>
<keyword evidence="2" id="KW-1185">Reference proteome</keyword>
<evidence type="ECO:0008006" key="3">
    <source>
        <dbReference type="Google" id="ProtNLM"/>
    </source>
</evidence>
<proteinExistence type="predicted"/>
<organism evidence="1 2">
    <name type="scientific">Corynespora cassiicola Philippines</name>
    <dbReference type="NCBI Taxonomy" id="1448308"/>
    <lineage>
        <taxon>Eukaryota</taxon>
        <taxon>Fungi</taxon>
        <taxon>Dikarya</taxon>
        <taxon>Ascomycota</taxon>
        <taxon>Pezizomycotina</taxon>
        <taxon>Dothideomycetes</taxon>
        <taxon>Pleosporomycetidae</taxon>
        <taxon>Pleosporales</taxon>
        <taxon>Corynesporascaceae</taxon>
        <taxon>Corynespora</taxon>
    </lineage>
</organism>
<dbReference type="Proteomes" id="UP000240883">
    <property type="component" value="Unassembled WGS sequence"/>
</dbReference>
<feature type="non-terminal residue" evidence="1">
    <location>
        <position position="148"/>
    </location>
</feature>
<accession>A0A2T2NQL4</accession>
<gene>
    <name evidence="1" type="ORF">BS50DRAFT_450499</name>
</gene>
<evidence type="ECO:0000313" key="1">
    <source>
        <dbReference type="EMBL" id="PSN67680.1"/>
    </source>
</evidence>